<evidence type="ECO:0000313" key="2">
    <source>
        <dbReference type="Proteomes" id="UP001516400"/>
    </source>
</evidence>
<name>A0ABD2N9Q1_9CUCU</name>
<organism evidence="1 2">
    <name type="scientific">Cryptolaemus montrouzieri</name>
    <dbReference type="NCBI Taxonomy" id="559131"/>
    <lineage>
        <taxon>Eukaryota</taxon>
        <taxon>Metazoa</taxon>
        <taxon>Ecdysozoa</taxon>
        <taxon>Arthropoda</taxon>
        <taxon>Hexapoda</taxon>
        <taxon>Insecta</taxon>
        <taxon>Pterygota</taxon>
        <taxon>Neoptera</taxon>
        <taxon>Endopterygota</taxon>
        <taxon>Coleoptera</taxon>
        <taxon>Polyphaga</taxon>
        <taxon>Cucujiformia</taxon>
        <taxon>Coccinelloidea</taxon>
        <taxon>Coccinellidae</taxon>
        <taxon>Scymninae</taxon>
        <taxon>Scymnini</taxon>
        <taxon>Cryptolaemus</taxon>
    </lineage>
</organism>
<sequence>MAELKLKRETEAKRRQAITRSLYINDDLNEDDLDQEGKKDNSIVPIYTATLFTHVQNLVRGGCGACDV</sequence>
<evidence type="ECO:0000313" key="1">
    <source>
        <dbReference type="EMBL" id="KAL3275349.1"/>
    </source>
</evidence>
<dbReference type="EMBL" id="JABFTP020000083">
    <property type="protein sequence ID" value="KAL3275349.1"/>
    <property type="molecule type" value="Genomic_DNA"/>
</dbReference>
<accession>A0ABD2N9Q1</accession>
<gene>
    <name evidence="1" type="ORF">HHI36_020116</name>
</gene>
<feature type="non-terminal residue" evidence="1">
    <location>
        <position position="68"/>
    </location>
</feature>
<dbReference type="AlphaFoldDB" id="A0ABD2N9Q1"/>
<proteinExistence type="predicted"/>
<dbReference type="Proteomes" id="UP001516400">
    <property type="component" value="Unassembled WGS sequence"/>
</dbReference>
<comment type="caution">
    <text evidence="1">The sequence shown here is derived from an EMBL/GenBank/DDBJ whole genome shotgun (WGS) entry which is preliminary data.</text>
</comment>
<reference evidence="1 2" key="1">
    <citation type="journal article" date="2021" name="BMC Biol.">
        <title>Horizontally acquired antibacterial genes associated with adaptive radiation of ladybird beetles.</title>
        <authorList>
            <person name="Li H.S."/>
            <person name="Tang X.F."/>
            <person name="Huang Y.H."/>
            <person name="Xu Z.Y."/>
            <person name="Chen M.L."/>
            <person name="Du X.Y."/>
            <person name="Qiu B.Y."/>
            <person name="Chen P.T."/>
            <person name="Zhang W."/>
            <person name="Slipinski A."/>
            <person name="Escalona H.E."/>
            <person name="Waterhouse R.M."/>
            <person name="Zwick A."/>
            <person name="Pang H."/>
        </authorList>
    </citation>
    <scope>NUCLEOTIDE SEQUENCE [LARGE SCALE GENOMIC DNA]</scope>
    <source>
        <strain evidence="1">SYSU2018</strain>
    </source>
</reference>
<protein>
    <submittedName>
        <fullName evidence="1">Uncharacterized protein</fullName>
    </submittedName>
</protein>
<keyword evidence="2" id="KW-1185">Reference proteome</keyword>